<gene>
    <name evidence="2" type="ORF">PFISCL1PPCAC_17110</name>
    <name evidence="3" type="ORF">PFISCL1PPCAC_28840</name>
</gene>
<feature type="transmembrane region" description="Helical" evidence="1">
    <location>
        <begin position="49"/>
        <end position="66"/>
    </location>
</feature>
<keyword evidence="4" id="KW-1185">Reference proteome</keyword>
<name>A0AAV5W5T7_9BILA</name>
<feature type="non-terminal residue" evidence="2">
    <location>
        <position position="1"/>
    </location>
</feature>
<sequence>DPMASVDAVVDCEKFSMKAFLVTSNTNNADQSVKAAKDEHEQYSWQHPLLLTVILLATALITWRIISAFAARCKAREHPDLDWKATPTWAKSPPEYR</sequence>
<accession>A0AAV5W5T7</accession>
<evidence type="ECO:0000313" key="3">
    <source>
        <dbReference type="EMBL" id="GMT37543.1"/>
    </source>
</evidence>
<dbReference type="EMBL" id="BTSY01000004">
    <property type="protein sequence ID" value="GMT25813.1"/>
    <property type="molecule type" value="Genomic_DNA"/>
</dbReference>
<dbReference type="EMBL" id="BTSY01000171">
    <property type="protein sequence ID" value="GMT37543.1"/>
    <property type="molecule type" value="Genomic_DNA"/>
</dbReference>
<organism evidence="2 4">
    <name type="scientific">Pristionchus fissidentatus</name>
    <dbReference type="NCBI Taxonomy" id="1538716"/>
    <lineage>
        <taxon>Eukaryota</taxon>
        <taxon>Metazoa</taxon>
        <taxon>Ecdysozoa</taxon>
        <taxon>Nematoda</taxon>
        <taxon>Chromadorea</taxon>
        <taxon>Rhabditida</taxon>
        <taxon>Rhabditina</taxon>
        <taxon>Diplogasteromorpha</taxon>
        <taxon>Diplogasteroidea</taxon>
        <taxon>Neodiplogasteridae</taxon>
        <taxon>Pristionchus</taxon>
    </lineage>
</organism>
<evidence type="ECO:0000313" key="2">
    <source>
        <dbReference type="EMBL" id="GMT25813.1"/>
    </source>
</evidence>
<comment type="caution">
    <text evidence="2">The sequence shown here is derived from an EMBL/GenBank/DDBJ whole genome shotgun (WGS) entry which is preliminary data.</text>
</comment>
<evidence type="ECO:0000313" key="4">
    <source>
        <dbReference type="Proteomes" id="UP001432322"/>
    </source>
</evidence>
<proteinExistence type="predicted"/>
<dbReference type="Proteomes" id="UP001432322">
    <property type="component" value="Unassembled WGS sequence"/>
</dbReference>
<evidence type="ECO:0000256" key="1">
    <source>
        <dbReference type="SAM" id="Phobius"/>
    </source>
</evidence>
<protein>
    <submittedName>
        <fullName evidence="2">Uncharacterized protein</fullName>
    </submittedName>
</protein>
<keyword evidence="1" id="KW-0812">Transmembrane</keyword>
<dbReference type="AlphaFoldDB" id="A0AAV5W5T7"/>
<keyword evidence="1" id="KW-0472">Membrane</keyword>
<keyword evidence="1" id="KW-1133">Transmembrane helix</keyword>
<reference evidence="2" key="1">
    <citation type="submission" date="2023-10" db="EMBL/GenBank/DDBJ databases">
        <title>Genome assembly of Pristionchus species.</title>
        <authorList>
            <person name="Yoshida K."/>
            <person name="Sommer R.J."/>
        </authorList>
    </citation>
    <scope>NUCLEOTIDE SEQUENCE</scope>
    <source>
        <strain evidence="2">RS5133</strain>
    </source>
</reference>